<feature type="chain" id="PRO_5002543187" evidence="1">
    <location>
        <begin position="21"/>
        <end position="401"/>
    </location>
</feature>
<comment type="caution">
    <text evidence="2">The sequence shown here is derived from an EMBL/GenBank/DDBJ whole genome shotgun (WGS) entry which is preliminary data.</text>
</comment>
<dbReference type="Proteomes" id="UP000053317">
    <property type="component" value="Unassembled WGS sequence"/>
</dbReference>
<evidence type="ECO:0000256" key="1">
    <source>
        <dbReference type="SAM" id="SignalP"/>
    </source>
</evidence>
<evidence type="ECO:0000313" key="3">
    <source>
        <dbReference type="Proteomes" id="UP000053317"/>
    </source>
</evidence>
<sequence length="401" mass="43427">MSVPFLFLCAIGLAANSAFASPIRQGQIHQKRYSSSTAASITIPFYGSNGDFDFVDDPRVTYKLNPDDDEQHTFHPMVDTGSTGILLGAGNYPDYDLQKDWIATFPAGHSYLSSSQYLYTGYWVDSTIHFQDAPVTAQVAILVVTQLVTCTDYDNSNPSYCPPEATTLTCTGTDCTSSYFGVGFGREHDGQSQNTPDKNALLNINSINNMPVPSNYTVGYAVTEAGITVGLTEENTDGYTMIKLTQNTQFPSSESQYDWLPVEGCLQVTVPGSSATSPCVSSSFLLDTGIDHSYVTLTDAAGLSGWTWSKTSQSDYQYIGDGYQFTLNFGSDPYPATYSFVSGTVDGVTDPLAPTQILAHLNETAGADAYINPGRYFYKVNNIVFDATNGYWGVQARSASS</sequence>
<dbReference type="EMBL" id="LCWF01000149">
    <property type="protein sequence ID" value="KKY17187.1"/>
    <property type="molecule type" value="Genomic_DNA"/>
</dbReference>
<reference evidence="2 3" key="1">
    <citation type="submission" date="2015-05" db="EMBL/GenBank/DDBJ databases">
        <title>Distinctive expansion of gene families associated with plant cell wall degradation and secondary metabolism in the genomes of grapevine trunk pathogens.</title>
        <authorList>
            <person name="Lawrence D.P."/>
            <person name="Travadon R."/>
            <person name="Rolshausen P.E."/>
            <person name="Baumgartner K."/>
        </authorList>
    </citation>
    <scope>NUCLEOTIDE SEQUENCE [LARGE SCALE GENOMIC DNA]</scope>
    <source>
        <strain evidence="2">UCRPC4</strain>
    </source>
</reference>
<feature type="signal peptide" evidence="1">
    <location>
        <begin position="1"/>
        <end position="20"/>
    </location>
</feature>
<protein>
    <submittedName>
        <fullName evidence="2">Putative outer membrane autotransporter barrel protein</fullName>
    </submittedName>
</protein>
<proteinExistence type="predicted"/>
<dbReference type="OrthoDB" id="5291209at2759"/>
<name>A0A0G2E295_PHACM</name>
<dbReference type="AlphaFoldDB" id="A0A0G2E295"/>
<reference evidence="2 3" key="2">
    <citation type="submission" date="2015-05" db="EMBL/GenBank/DDBJ databases">
        <authorList>
            <person name="Morales-Cruz A."/>
            <person name="Amrine K.C."/>
            <person name="Cantu D."/>
        </authorList>
    </citation>
    <scope>NUCLEOTIDE SEQUENCE [LARGE SCALE GENOMIC DNA]</scope>
    <source>
        <strain evidence="2">UCRPC4</strain>
    </source>
</reference>
<evidence type="ECO:0000313" key="2">
    <source>
        <dbReference type="EMBL" id="KKY17187.1"/>
    </source>
</evidence>
<keyword evidence="1" id="KW-0732">Signal</keyword>
<gene>
    <name evidence="2" type="ORF">UCRPC4_g05680</name>
</gene>
<accession>A0A0G2E295</accession>
<keyword evidence="3" id="KW-1185">Reference proteome</keyword>
<organism evidence="2 3">
    <name type="scientific">Phaeomoniella chlamydospora</name>
    <name type="common">Phaeoacremonium chlamydosporum</name>
    <dbReference type="NCBI Taxonomy" id="158046"/>
    <lineage>
        <taxon>Eukaryota</taxon>
        <taxon>Fungi</taxon>
        <taxon>Dikarya</taxon>
        <taxon>Ascomycota</taxon>
        <taxon>Pezizomycotina</taxon>
        <taxon>Eurotiomycetes</taxon>
        <taxon>Chaetothyriomycetidae</taxon>
        <taxon>Phaeomoniellales</taxon>
        <taxon>Phaeomoniellaceae</taxon>
        <taxon>Phaeomoniella</taxon>
    </lineage>
</organism>